<keyword evidence="3" id="KW-1185">Reference proteome</keyword>
<gene>
    <name evidence="2" type="ORF">LA76x_3424</name>
</gene>
<protein>
    <submittedName>
        <fullName evidence="2">Uncharacterized protein</fullName>
    </submittedName>
</protein>
<dbReference type="STRING" id="84531.LA76x_3424"/>
<evidence type="ECO:0000313" key="3">
    <source>
        <dbReference type="Proteomes" id="UP000060787"/>
    </source>
</evidence>
<feature type="compositionally biased region" description="Basic and acidic residues" evidence="1">
    <location>
        <begin position="1"/>
        <end position="24"/>
    </location>
</feature>
<evidence type="ECO:0000256" key="1">
    <source>
        <dbReference type="SAM" id="MobiDB-lite"/>
    </source>
</evidence>
<dbReference type="KEGG" id="lab:LA76x_3424"/>
<dbReference type="KEGG" id="laq:GLA29479_2460"/>
<name>A0A0S2FDN3_LYSAN</name>
<evidence type="ECO:0000313" key="2">
    <source>
        <dbReference type="EMBL" id="ALN81549.1"/>
    </source>
</evidence>
<sequence length="84" mass="9513">MERRAGARRDGPRGEESRPCDDSRRRPRTASCRLADKFVSCAGYRRPLSYQPARRQCLSAWSCRPAAVSDGTQGAMPHRQHPRT</sequence>
<feature type="region of interest" description="Disordered" evidence="1">
    <location>
        <begin position="1"/>
        <end position="28"/>
    </location>
</feature>
<dbReference type="EMBL" id="CP011129">
    <property type="protein sequence ID" value="ALN81549.1"/>
    <property type="molecule type" value="Genomic_DNA"/>
</dbReference>
<dbReference type="AlphaFoldDB" id="A0A0S2FDN3"/>
<organism evidence="2 3">
    <name type="scientific">Lysobacter antibioticus</name>
    <dbReference type="NCBI Taxonomy" id="84531"/>
    <lineage>
        <taxon>Bacteria</taxon>
        <taxon>Pseudomonadati</taxon>
        <taxon>Pseudomonadota</taxon>
        <taxon>Gammaproteobacteria</taxon>
        <taxon>Lysobacterales</taxon>
        <taxon>Lysobacteraceae</taxon>
        <taxon>Lysobacter</taxon>
    </lineage>
</organism>
<proteinExistence type="predicted"/>
<dbReference type="PATRIC" id="fig|84531.7.peg.2410"/>
<reference evidence="2 3" key="1">
    <citation type="journal article" date="2015" name="BMC Genomics">
        <title>Comparative genomics and metabolic profiling of the genus Lysobacter.</title>
        <authorList>
            <person name="de Bruijn I."/>
            <person name="Cheng X."/>
            <person name="de Jager V."/>
            <person name="Exposito R.G."/>
            <person name="Watrous J."/>
            <person name="Patel N."/>
            <person name="Postma J."/>
            <person name="Dorrestein P.C."/>
            <person name="Kobayashi D."/>
            <person name="Raaijmakers J.M."/>
        </authorList>
    </citation>
    <scope>NUCLEOTIDE SEQUENCE [LARGE SCALE GENOMIC DNA]</scope>
    <source>
        <strain evidence="2 3">76</strain>
    </source>
</reference>
<accession>A0A0S2FDN3</accession>
<dbReference type="Proteomes" id="UP000060787">
    <property type="component" value="Chromosome"/>
</dbReference>